<organism evidence="1">
    <name type="scientific">Rhizophora mucronata</name>
    <name type="common">Asiatic mangrove</name>
    <dbReference type="NCBI Taxonomy" id="61149"/>
    <lineage>
        <taxon>Eukaryota</taxon>
        <taxon>Viridiplantae</taxon>
        <taxon>Streptophyta</taxon>
        <taxon>Embryophyta</taxon>
        <taxon>Tracheophyta</taxon>
        <taxon>Spermatophyta</taxon>
        <taxon>Magnoliopsida</taxon>
        <taxon>eudicotyledons</taxon>
        <taxon>Gunneridae</taxon>
        <taxon>Pentapetalae</taxon>
        <taxon>rosids</taxon>
        <taxon>fabids</taxon>
        <taxon>Malpighiales</taxon>
        <taxon>Rhizophoraceae</taxon>
        <taxon>Rhizophora</taxon>
    </lineage>
</organism>
<proteinExistence type="predicted"/>
<dbReference type="AlphaFoldDB" id="A0A2P2NK21"/>
<protein>
    <submittedName>
        <fullName evidence="1">Uncharacterized protein</fullName>
    </submittedName>
</protein>
<sequence>MNASFNRHSKTLVILSACLHSSVSLNHLSSTLRSHRTHSKVTVVLVQISRLWHQFCKPIKG</sequence>
<accession>A0A2P2NK21</accession>
<dbReference type="EMBL" id="GGEC01062349">
    <property type="protein sequence ID" value="MBX42833.1"/>
    <property type="molecule type" value="Transcribed_RNA"/>
</dbReference>
<evidence type="ECO:0000313" key="1">
    <source>
        <dbReference type="EMBL" id="MBX42833.1"/>
    </source>
</evidence>
<name>A0A2P2NK21_RHIMU</name>
<reference evidence="1" key="1">
    <citation type="submission" date="2018-02" db="EMBL/GenBank/DDBJ databases">
        <title>Rhizophora mucronata_Transcriptome.</title>
        <authorList>
            <person name="Meera S.P."/>
            <person name="Sreeshan A."/>
            <person name="Augustine A."/>
        </authorList>
    </citation>
    <scope>NUCLEOTIDE SEQUENCE</scope>
    <source>
        <tissue evidence="1">Leaf</tissue>
    </source>
</reference>